<protein>
    <recommendedName>
        <fullName evidence="3 8">Histidinol-phosphatase</fullName>
        <shortName evidence="8">HolPase</shortName>
        <ecNumber evidence="3 8">3.1.3.15</ecNumber>
    </recommendedName>
</protein>
<dbReference type="STRING" id="545695.TREAZ_3142"/>
<evidence type="ECO:0000256" key="8">
    <source>
        <dbReference type="RuleBase" id="RU366003"/>
    </source>
</evidence>
<dbReference type="CDD" id="cd12110">
    <property type="entry name" value="PHP_HisPPase_Hisj_like"/>
    <property type="match status" value="1"/>
</dbReference>
<dbReference type="SUPFAM" id="SSF89550">
    <property type="entry name" value="PHP domain-like"/>
    <property type="match status" value="1"/>
</dbReference>
<sequence>MKLACIHTHTSFCDGEGSVEDFCQAAYEKGLQSLGFSAHAPVFRKTGIKTGWNLPEENLEAYLDAVRAAKKRWEGKLPVYLGLEVDFIPGLISPGDKDYKEMGLDYTIGSVHFMIPPKGALFTVDGPIAELESGIREGFGGDTEALVNAYWDNEEALISGGGFTVLGHIDLIRKNNAKNRFFREEDAYYRRRIEKIAALAGQRRIVVEINTGGMNRKRIDSPYPSLPLLRLLKENQVPMVINADAHKPGDLDGHYKEACEAMLLAGYTETVLFSGSGVPLRTCSLCT</sequence>
<dbReference type="PANTHER" id="PTHR21039:SF0">
    <property type="entry name" value="HISTIDINOL-PHOSPHATASE"/>
    <property type="match status" value="1"/>
</dbReference>
<keyword evidence="11" id="KW-1185">Reference proteome</keyword>
<dbReference type="Gene3D" id="3.20.20.140">
    <property type="entry name" value="Metal-dependent hydrolases"/>
    <property type="match status" value="1"/>
</dbReference>
<dbReference type="KEGG" id="taz:TREAZ_3142"/>
<proteinExistence type="inferred from homology"/>
<keyword evidence="6 8" id="KW-0368">Histidine biosynthesis</keyword>
<evidence type="ECO:0000256" key="6">
    <source>
        <dbReference type="ARBA" id="ARBA00023102"/>
    </source>
</evidence>
<gene>
    <name evidence="10" type="ordered locus">TREAZ_3142</name>
</gene>
<evidence type="ECO:0000256" key="5">
    <source>
        <dbReference type="ARBA" id="ARBA00022801"/>
    </source>
</evidence>
<evidence type="ECO:0000256" key="3">
    <source>
        <dbReference type="ARBA" id="ARBA00013085"/>
    </source>
</evidence>
<dbReference type="PANTHER" id="PTHR21039">
    <property type="entry name" value="HISTIDINOL PHOSPHATASE-RELATED"/>
    <property type="match status" value="1"/>
</dbReference>
<accession>F5Y9X6</accession>
<dbReference type="AlphaFoldDB" id="F5Y9X6"/>
<dbReference type="RefSeq" id="WP_015712416.1">
    <property type="nucleotide sequence ID" value="NC_015577.1"/>
</dbReference>
<dbReference type="OrthoDB" id="9775255at2"/>
<evidence type="ECO:0000313" key="11">
    <source>
        <dbReference type="Proteomes" id="UP000009222"/>
    </source>
</evidence>
<dbReference type="InterPro" id="IPR016195">
    <property type="entry name" value="Pol/histidinol_Pase-like"/>
</dbReference>
<evidence type="ECO:0000313" key="10">
    <source>
        <dbReference type="EMBL" id="AEF82100.1"/>
    </source>
</evidence>
<dbReference type="EMBL" id="CP001841">
    <property type="protein sequence ID" value="AEF82100.1"/>
    <property type="molecule type" value="Genomic_DNA"/>
</dbReference>
<evidence type="ECO:0000256" key="2">
    <source>
        <dbReference type="ARBA" id="ARBA00009152"/>
    </source>
</evidence>
<dbReference type="eggNOG" id="COG1387">
    <property type="taxonomic scope" value="Bacteria"/>
</dbReference>
<dbReference type="Proteomes" id="UP000009222">
    <property type="component" value="Chromosome"/>
</dbReference>
<keyword evidence="5 8" id="KW-0378">Hydrolase</keyword>
<reference evidence="11" key="1">
    <citation type="submission" date="2009-12" db="EMBL/GenBank/DDBJ databases">
        <title>Complete sequence of Treponema azotonutricium strain ZAS-9.</title>
        <authorList>
            <person name="Tetu S.G."/>
            <person name="Matson E."/>
            <person name="Ren Q."/>
            <person name="Seshadri R."/>
            <person name="Elbourne L."/>
            <person name="Hassan K.A."/>
            <person name="Durkin A."/>
            <person name="Radune D."/>
            <person name="Mohamoud Y."/>
            <person name="Shay R."/>
            <person name="Jin S."/>
            <person name="Zhang X."/>
            <person name="Lucey K."/>
            <person name="Ballor N.R."/>
            <person name="Ottesen E."/>
            <person name="Rosenthal R."/>
            <person name="Allen A."/>
            <person name="Leadbetter J.R."/>
            <person name="Paulsen I.T."/>
        </authorList>
    </citation>
    <scope>NUCLEOTIDE SEQUENCE [LARGE SCALE GENOMIC DNA]</scope>
    <source>
        <strain evidence="11">ATCC BAA-888 / DSM 13862 / ZAS-9</strain>
    </source>
</reference>
<dbReference type="GO" id="GO:0000105">
    <property type="term" value="P:L-histidine biosynthetic process"/>
    <property type="evidence" value="ECO:0007669"/>
    <property type="project" value="UniProtKB-UniRule"/>
</dbReference>
<name>F5Y9X6_LEAAZ</name>
<evidence type="ECO:0000256" key="1">
    <source>
        <dbReference type="ARBA" id="ARBA00004970"/>
    </source>
</evidence>
<dbReference type="EC" id="3.1.3.15" evidence="3 8"/>
<evidence type="ECO:0000259" key="9">
    <source>
        <dbReference type="Pfam" id="PF02811"/>
    </source>
</evidence>
<dbReference type="InterPro" id="IPR004013">
    <property type="entry name" value="PHP_dom"/>
</dbReference>
<reference evidence="10 11" key="2">
    <citation type="journal article" date="2011" name="ISME J.">
        <title>RNA-seq reveals cooperative metabolic interactions between two termite-gut spirochete species in co-culture.</title>
        <authorList>
            <person name="Rosenthal A.Z."/>
            <person name="Matson E.G."/>
            <person name="Eldar A."/>
            <person name="Leadbetter J.R."/>
        </authorList>
    </citation>
    <scope>NUCLEOTIDE SEQUENCE [LARGE SCALE GENOMIC DNA]</scope>
    <source>
        <strain evidence="11">ATCC BAA-888 / DSM 13862 / ZAS-9</strain>
    </source>
</reference>
<evidence type="ECO:0000256" key="4">
    <source>
        <dbReference type="ARBA" id="ARBA00022605"/>
    </source>
</evidence>
<feature type="domain" description="PHP" evidence="9">
    <location>
        <begin position="7"/>
        <end position="211"/>
    </location>
</feature>
<dbReference type="GO" id="GO:0005737">
    <property type="term" value="C:cytoplasm"/>
    <property type="evidence" value="ECO:0007669"/>
    <property type="project" value="TreeGrafter"/>
</dbReference>
<dbReference type="FunCoup" id="F5Y9X6">
    <property type="interactions" value="106"/>
</dbReference>
<dbReference type="InParanoid" id="F5Y9X6"/>
<evidence type="ECO:0000256" key="7">
    <source>
        <dbReference type="ARBA" id="ARBA00049158"/>
    </source>
</evidence>
<organism evidence="10 11">
    <name type="scientific">Leadbettera azotonutricia (strain ATCC BAA-888 / DSM 13862 / ZAS-9)</name>
    <name type="common">Treponema azotonutricium</name>
    <dbReference type="NCBI Taxonomy" id="545695"/>
    <lineage>
        <taxon>Bacteria</taxon>
        <taxon>Pseudomonadati</taxon>
        <taxon>Spirochaetota</taxon>
        <taxon>Spirochaetia</taxon>
        <taxon>Spirochaetales</taxon>
        <taxon>Breznakiellaceae</taxon>
        <taxon>Leadbettera</taxon>
    </lineage>
</organism>
<dbReference type="HOGENOM" id="CLU_054611_2_1_12"/>
<keyword evidence="4 8" id="KW-0028">Amino-acid biosynthesis</keyword>
<dbReference type="GO" id="GO:0004401">
    <property type="term" value="F:histidinol-phosphatase activity"/>
    <property type="evidence" value="ECO:0007669"/>
    <property type="project" value="UniProtKB-UniRule"/>
</dbReference>
<comment type="pathway">
    <text evidence="1 8">Amino-acid biosynthesis; L-histidine biosynthesis; L-histidine from 5-phospho-alpha-D-ribose 1-diphosphate: step 8/9.</text>
</comment>
<comment type="similarity">
    <text evidence="2 8">Belongs to the PHP hydrolase family. HisK subfamily.</text>
</comment>
<dbReference type="NCBIfam" id="TIGR01856">
    <property type="entry name" value="hisJ_fam"/>
    <property type="match status" value="1"/>
</dbReference>
<dbReference type="Pfam" id="PF02811">
    <property type="entry name" value="PHP"/>
    <property type="match status" value="1"/>
</dbReference>
<comment type="catalytic activity">
    <reaction evidence="7 8">
        <text>L-histidinol phosphate + H2O = L-histidinol + phosphate</text>
        <dbReference type="Rhea" id="RHEA:14465"/>
        <dbReference type="ChEBI" id="CHEBI:15377"/>
        <dbReference type="ChEBI" id="CHEBI:43474"/>
        <dbReference type="ChEBI" id="CHEBI:57699"/>
        <dbReference type="ChEBI" id="CHEBI:57980"/>
        <dbReference type="EC" id="3.1.3.15"/>
    </reaction>
</comment>
<dbReference type="InterPro" id="IPR010140">
    <property type="entry name" value="Histidinol_P_phosphatase_HisJ"/>
</dbReference>
<dbReference type="UniPathway" id="UPA00031">
    <property type="reaction ID" value="UER00013"/>
</dbReference>